<dbReference type="InterPro" id="IPR001656">
    <property type="entry name" value="PsdUridine_synth_TruD"/>
</dbReference>
<dbReference type="InterPro" id="IPR020103">
    <property type="entry name" value="PsdUridine_synth_cat_dom_sf"/>
</dbReference>
<comment type="function">
    <text evidence="4">Responsible for synthesis of pseudouridine from uracil-13 in transfer RNAs.</text>
</comment>
<comment type="catalytic activity">
    <reaction evidence="4">
        <text>uridine(13) in tRNA = pseudouridine(13) in tRNA</text>
        <dbReference type="Rhea" id="RHEA:42540"/>
        <dbReference type="Rhea" id="RHEA-COMP:10105"/>
        <dbReference type="Rhea" id="RHEA-COMP:10106"/>
        <dbReference type="ChEBI" id="CHEBI:65314"/>
        <dbReference type="ChEBI" id="CHEBI:65315"/>
        <dbReference type="EC" id="5.4.99.27"/>
    </reaction>
</comment>
<dbReference type="Gene3D" id="3.30.2350.20">
    <property type="entry name" value="TruD, catalytic domain"/>
    <property type="match status" value="1"/>
</dbReference>
<evidence type="ECO:0000256" key="3">
    <source>
        <dbReference type="ARBA" id="ARBA00023235"/>
    </source>
</evidence>
<accession>A0ABU3A385</accession>
<dbReference type="PANTHER" id="PTHR47811">
    <property type="entry name" value="TRNA PSEUDOURIDINE SYNTHASE D"/>
    <property type="match status" value="1"/>
</dbReference>
<comment type="caution">
    <text evidence="6">The sequence shown here is derived from an EMBL/GenBank/DDBJ whole genome shotgun (WGS) entry which is preliminary data.</text>
</comment>
<dbReference type="InterPro" id="IPR020119">
    <property type="entry name" value="PsdUridine_synth_TruD_CS"/>
</dbReference>
<dbReference type="Proteomes" id="UP001266357">
    <property type="component" value="Unassembled WGS sequence"/>
</dbReference>
<evidence type="ECO:0000313" key="7">
    <source>
        <dbReference type="Proteomes" id="UP001266357"/>
    </source>
</evidence>
<feature type="domain" description="TRUD" evidence="5">
    <location>
        <begin position="153"/>
        <end position="300"/>
    </location>
</feature>
<dbReference type="PROSITE" id="PS50984">
    <property type="entry name" value="TRUD"/>
    <property type="match status" value="1"/>
</dbReference>
<comment type="similarity">
    <text evidence="1 4">Belongs to the pseudouridine synthase TruD family.</text>
</comment>
<dbReference type="InterPro" id="IPR011760">
    <property type="entry name" value="PsdUridine_synth_TruD_insert"/>
</dbReference>
<feature type="active site" description="Nucleophile" evidence="4">
    <location>
        <position position="78"/>
    </location>
</feature>
<dbReference type="Gene3D" id="3.30.2340.10">
    <property type="entry name" value="TruD, insertion domain"/>
    <property type="match status" value="1"/>
</dbReference>
<keyword evidence="2 4" id="KW-0819">tRNA processing</keyword>
<keyword evidence="3 4" id="KW-0413">Isomerase</keyword>
<name>A0ABU3A385_9GAMM</name>
<reference evidence="6 7" key="1">
    <citation type="submission" date="2023-09" db="EMBL/GenBank/DDBJ databases">
        <authorList>
            <person name="Rey-Velasco X."/>
        </authorList>
    </citation>
    <scope>NUCLEOTIDE SEQUENCE [LARGE SCALE GENOMIC DNA]</scope>
    <source>
        <strain evidence="6 7">W431</strain>
    </source>
</reference>
<dbReference type="PANTHER" id="PTHR47811:SF1">
    <property type="entry name" value="TRNA PSEUDOURIDINE SYNTHASE D"/>
    <property type="match status" value="1"/>
</dbReference>
<dbReference type="HAMAP" id="MF_01082">
    <property type="entry name" value="TruD"/>
    <property type="match status" value="1"/>
</dbReference>
<keyword evidence="7" id="KW-1185">Reference proteome</keyword>
<dbReference type="Pfam" id="PF01142">
    <property type="entry name" value="TruD"/>
    <property type="match status" value="2"/>
</dbReference>
<evidence type="ECO:0000313" key="6">
    <source>
        <dbReference type="EMBL" id="MDT0604631.1"/>
    </source>
</evidence>
<dbReference type="GO" id="GO:0160150">
    <property type="term" value="F:tRNA pseudouridine(13) synthase activity"/>
    <property type="evidence" value="ECO:0007669"/>
    <property type="project" value="UniProtKB-EC"/>
</dbReference>
<dbReference type="EC" id="5.4.99.27" evidence="4"/>
<dbReference type="InterPro" id="IPR042214">
    <property type="entry name" value="TruD_catalytic"/>
</dbReference>
<evidence type="ECO:0000256" key="4">
    <source>
        <dbReference type="HAMAP-Rule" id="MF_01082"/>
    </source>
</evidence>
<dbReference type="NCBIfam" id="TIGR00094">
    <property type="entry name" value="tRNA_TruD_broad"/>
    <property type="match status" value="1"/>
</dbReference>
<dbReference type="RefSeq" id="WP_311583082.1">
    <property type="nucleotide sequence ID" value="NZ_JAVRIF010000008.1"/>
</dbReference>
<sequence length="349" mass="39142">MLPTFDYLYGKPTVTGDLRSSESDFKVFEQLPFSPCGEGEHLFIHLRKTGQNTGFVAKQLAKYFSVKENLVSYAGLKDRFAVTEQWFGIHLPGKQAFDLSDLSIDGVEIIDYARHNKKLRIGSLSGNRFEITLRNVSDINELQRRWHAVTAFGVPNYFGEQRFGIDGGNIERAIALFAGQKVKDKKKRGMYLSAARSLLFNHIIAKRIENNTFDKLQTGDVLMLAGSQSVFLLEAIDDIIEQRFIEKDVDITAPLWGTGQLMTSGNPYTLEESLLESHADFCHGLAKFGLKQERRRIRLLAKDGAITTNEAEKCATLTFTLAAGCFATTILRELLVYKDLTARVGSRIG</sequence>
<proteinExistence type="inferred from homology"/>
<evidence type="ECO:0000256" key="2">
    <source>
        <dbReference type="ARBA" id="ARBA00022694"/>
    </source>
</evidence>
<evidence type="ECO:0000256" key="1">
    <source>
        <dbReference type="ARBA" id="ARBA00007953"/>
    </source>
</evidence>
<dbReference type="EMBL" id="JAVRIF010000008">
    <property type="protein sequence ID" value="MDT0604631.1"/>
    <property type="molecule type" value="Genomic_DNA"/>
</dbReference>
<dbReference type="SUPFAM" id="SSF55120">
    <property type="entry name" value="Pseudouridine synthase"/>
    <property type="match status" value="1"/>
</dbReference>
<evidence type="ECO:0000259" key="5">
    <source>
        <dbReference type="PROSITE" id="PS50984"/>
    </source>
</evidence>
<protein>
    <recommendedName>
        <fullName evidence="4">tRNA pseudouridine synthase D</fullName>
        <ecNumber evidence="4">5.4.99.27</ecNumber>
    </recommendedName>
    <alternativeName>
        <fullName evidence="4">tRNA pseudouridine(13) synthase</fullName>
    </alternativeName>
    <alternativeName>
        <fullName evidence="4">tRNA pseudouridylate synthase D</fullName>
    </alternativeName>
    <alternativeName>
        <fullName evidence="4">tRNA-uridine isomerase D</fullName>
    </alternativeName>
</protein>
<dbReference type="InterPro" id="IPR043165">
    <property type="entry name" value="TruD_insert_sf"/>
</dbReference>
<organism evidence="6 7">
    <name type="scientific">Thalassotalea castellviae</name>
    <dbReference type="NCBI Taxonomy" id="3075612"/>
    <lineage>
        <taxon>Bacteria</taxon>
        <taxon>Pseudomonadati</taxon>
        <taxon>Pseudomonadota</taxon>
        <taxon>Gammaproteobacteria</taxon>
        <taxon>Alteromonadales</taxon>
        <taxon>Colwelliaceae</taxon>
        <taxon>Thalassotalea</taxon>
    </lineage>
</organism>
<dbReference type="CDD" id="cd02575">
    <property type="entry name" value="PseudoU_synth_EcTruD"/>
    <property type="match status" value="1"/>
</dbReference>
<dbReference type="InterPro" id="IPR050170">
    <property type="entry name" value="TruD_pseudoU_synthase"/>
</dbReference>
<gene>
    <name evidence="4 6" type="primary">truD</name>
    <name evidence="6" type="ORF">RM573_13555</name>
</gene>
<dbReference type="PROSITE" id="PS01268">
    <property type="entry name" value="UPF0024"/>
    <property type="match status" value="1"/>
</dbReference>